<gene>
    <name evidence="1" type="ORF">EVG20_g2972</name>
</gene>
<dbReference type="InterPro" id="IPR032675">
    <property type="entry name" value="LRR_dom_sf"/>
</dbReference>
<evidence type="ECO:0000313" key="1">
    <source>
        <dbReference type="EMBL" id="TFY69876.1"/>
    </source>
</evidence>
<reference evidence="1 2" key="1">
    <citation type="submission" date="2019-02" db="EMBL/GenBank/DDBJ databases">
        <title>Genome sequencing of the rare red list fungi Dentipellis fragilis.</title>
        <authorList>
            <person name="Buettner E."/>
            <person name="Kellner H."/>
        </authorList>
    </citation>
    <scope>NUCLEOTIDE SEQUENCE [LARGE SCALE GENOMIC DNA]</scope>
    <source>
        <strain evidence="1 2">DSM 105465</strain>
    </source>
</reference>
<comment type="caution">
    <text evidence="1">The sequence shown here is derived from an EMBL/GenBank/DDBJ whole genome shotgun (WGS) entry which is preliminary data.</text>
</comment>
<dbReference type="SUPFAM" id="SSF52047">
    <property type="entry name" value="RNI-like"/>
    <property type="match status" value="1"/>
</dbReference>
<dbReference type="Gene3D" id="3.80.10.10">
    <property type="entry name" value="Ribonuclease Inhibitor"/>
    <property type="match status" value="1"/>
</dbReference>
<dbReference type="AlphaFoldDB" id="A0A4Y9Z4U3"/>
<protein>
    <recommendedName>
        <fullName evidence="3">F-box domain-containing protein</fullName>
    </recommendedName>
</protein>
<dbReference type="EMBL" id="SEOQ01000126">
    <property type="protein sequence ID" value="TFY69876.1"/>
    <property type="molecule type" value="Genomic_DNA"/>
</dbReference>
<keyword evidence="2" id="KW-1185">Reference proteome</keyword>
<accession>A0A4Y9Z4U3</accession>
<evidence type="ECO:0000313" key="2">
    <source>
        <dbReference type="Proteomes" id="UP000298327"/>
    </source>
</evidence>
<evidence type="ECO:0008006" key="3">
    <source>
        <dbReference type="Google" id="ProtNLM"/>
    </source>
</evidence>
<dbReference type="OrthoDB" id="2727430at2759"/>
<proteinExistence type="predicted"/>
<name>A0A4Y9Z4U3_9AGAM</name>
<organism evidence="1 2">
    <name type="scientific">Dentipellis fragilis</name>
    <dbReference type="NCBI Taxonomy" id="205917"/>
    <lineage>
        <taxon>Eukaryota</taxon>
        <taxon>Fungi</taxon>
        <taxon>Dikarya</taxon>
        <taxon>Basidiomycota</taxon>
        <taxon>Agaricomycotina</taxon>
        <taxon>Agaricomycetes</taxon>
        <taxon>Russulales</taxon>
        <taxon>Hericiaceae</taxon>
        <taxon>Dentipellis</taxon>
    </lineage>
</organism>
<dbReference type="Proteomes" id="UP000298327">
    <property type="component" value="Unassembled WGS sequence"/>
</dbReference>
<sequence length="505" mass="58142">MERLNDDVLLLIVHVLARQDRQSIENLSLASKRMRSACLPTLFERARINCRMLKQSDPPRASWPYIRTMDITGNFASYRHFDEGNLRHILPQLAALRVVRFVGFASGVTWKYLQFVLAAPNVRVLEIVEAFRASRPIFTFPDDAPLAVFPLTEFIYTVNDQFTGQYYTPGPADQWCYLNALILSLHQTLEVLHVPSAMAPLREMAAVDWPHLRELKLYGDNYNGEDAISLSRLCAQISRLRVLDLHLRYKDKSSSAQTLIWPSSMSSNAPFGDLETVYLPHPDPRDTFYAHLPLTLRSLQLVDRPRCYSFKAGWPDIIKEYTEPKLNTATDLLGLLGQMLGTFASLVVLEVVFRADSQEHALLHHIVNGFPNLCSIQLHRYRAEGESESDIEFAVNFLAQELSALRSLNHVRVYLNLPDDDGPPIHRYEQDPEQKTHRFLDLIETYATIVAKSCAALERIDILSPRMFRESVWMRWDVSRDSEGRPLLKCQWYRCMTNDQYIDEL</sequence>